<keyword evidence="2" id="KW-1185">Reference proteome</keyword>
<name>A0AAN9HLX7_CROPI</name>
<evidence type="ECO:0000313" key="1">
    <source>
        <dbReference type="EMBL" id="KAK7244020.1"/>
    </source>
</evidence>
<dbReference type="EMBL" id="JAYWIO010000008">
    <property type="protein sequence ID" value="KAK7244020.1"/>
    <property type="molecule type" value="Genomic_DNA"/>
</dbReference>
<reference evidence="1 2" key="1">
    <citation type="submission" date="2024-01" db="EMBL/GenBank/DDBJ databases">
        <title>The genomes of 5 underutilized Papilionoideae crops provide insights into root nodulation and disease resistanc.</title>
        <authorList>
            <person name="Yuan L."/>
        </authorList>
    </citation>
    <scope>NUCLEOTIDE SEQUENCE [LARGE SCALE GENOMIC DNA]</scope>
    <source>
        <strain evidence="1">ZHUSHIDOU_FW_LH</strain>
        <tissue evidence="1">Leaf</tissue>
    </source>
</reference>
<gene>
    <name evidence="1" type="ORF">RIF29_38837</name>
</gene>
<accession>A0AAN9HLX7</accession>
<organism evidence="1 2">
    <name type="scientific">Crotalaria pallida</name>
    <name type="common">Smooth rattlebox</name>
    <name type="synonym">Crotalaria striata</name>
    <dbReference type="NCBI Taxonomy" id="3830"/>
    <lineage>
        <taxon>Eukaryota</taxon>
        <taxon>Viridiplantae</taxon>
        <taxon>Streptophyta</taxon>
        <taxon>Embryophyta</taxon>
        <taxon>Tracheophyta</taxon>
        <taxon>Spermatophyta</taxon>
        <taxon>Magnoliopsida</taxon>
        <taxon>eudicotyledons</taxon>
        <taxon>Gunneridae</taxon>
        <taxon>Pentapetalae</taxon>
        <taxon>rosids</taxon>
        <taxon>fabids</taxon>
        <taxon>Fabales</taxon>
        <taxon>Fabaceae</taxon>
        <taxon>Papilionoideae</taxon>
        <taxon>50 kb inversion clade</taxon>
        <taxon>genistoids sensu lato</taxon>
        <taxon>core genistoids</taxon>
        <taxon>Crotalarieae</taxon>
        <taxon>Crotalaria</taxon>
    </lineage>
</organism>
<sequence>MCKTYLPYYHKKNFCWKGDDHVNQTSVTNSYYKFCLICFYHIQNSKDLSLIIDSKKTGRLKGKGCSPEIFKFGFHFVL</sequence>
<comment type="caution">
    <text evidence="1">The sequence shown here is derived from an EMBL/GenBank/DDBJ whole genome shotgun (WGS) entry which is preliminary data.</text>
</comment>
<dbReference type="Proteomes" id="UP001372338">
    <property type="component" value="Unassembled WGS sequence"/>
</dbReference>
<evidence type="ECO:0000313" key="2">
    <source>
        <dbReference type="Proteomes" id="UP001372338"/>
    </source>
</evidence>
<dbReference type="AlphaFoldDB" id="A0AAN9HLX7"/>
<protein>
    <submittedName>
        <fullName evidence="1">Uncharacterized protein</fullName>
    </submittedName>
</protein>
<proteinExistence type="predicted"/>